<evidence type="ECO:0000256" key="6">
    <source>
        <dbReference type="ARBA" id="ARBA00022692"/>
    </source>
</evidence>
<dbReference type="OrthoDB" id="9806532at2"/>
<dbReference type="InterPro" id="IPR000731">
    <property type="entry name" value="SSD"/>
</dbReference>
<dbReference type="FunFam" id="1.20.1640.10:FF:000001">
    <property type="entry name" value="Efflux pump membrane transporter"/>
    <property type="match status" value="1"/>
</dbReference>
<evidence type="ECO:0000256" key="4">
    <source>
        <dbReference type="ARBA" id="ARBA00022475"/>
    </source>
</evidence>
<evidence type="ECO:0000256" key="3">
    <source>
        <dbReference type="ARBA" id="ARBA00022448"/>
    </source>
</evidence>
<name>G7ZC03_AZOL4</name>
<organism evidence="11 12">
    <name type="scientific">Azospirillum lipoferum (strain 4B)</name>
    <dbReference type="NCBI Taxonomy" id="862719"/>
    <lineage>
        <taxon>Bacteria</taxon>
        <taxon>Pseudomonadati</taxon>
        <taxon>Pseudomonadota</taxon>
        <taxon>Alphaproteobacteria</taxon>
        <taxon>Rhodospirillales</taxon>
        <taxon>Azospirillaceae</taxon>
        <taxon>Azospirillum</taxon>
    </lineage>
</organism>
<comment type="subcellular location">
    <subcellularLocation>
        <location evidence="1 9">Cell inner membrane</location>
        <topology evidence="1 9">Multi-pass membrane protein</topology>
    </subcellularLocation>
</comment>
<keyword evidence="6 9" id="KW-0812">Transmembrane</keyword>
<dbReference type="HOGENOM" id="CLU_002755_1_1_5"/>
<evidence type="ECO:0000313" key="12">
    <source>
        <dbReference type="Proteomes" id="UP000005667"/>
    </source>
</evidence>
<feature type="transmembrane region" description="Helical" evidence="9">
    <location>
        <begin position="368"/>
        <end position="389"/>
    </location>
</feature>
<dbReference type="FunFam" id="3.30.70.1430:FF:000001">
    <property type="entry name" value="Efflux pump membrane transporter"/>
    <property type="match status" value="1"/>
</dbReference>
<feature type="transmembrane region" description="Helical" evidence="9">
    <location>
        <begin position="968"/>
        <end position="989"/>
    </location>
</feature>
<dbReference type="InterPro" id="IPR027463">
    <property type="entry name" value="AcrB_DN_DC_subdom"/>
</dbReference>
<dbReference type="GO" id="GO:0009636">
    <property type="term" value="P:response to toxic substance"/>
    <property type="evidence" value="ECO:0007669"/>
    <property type="project" value="UniProtKB-ARBA"/>
</dbReference>
<dbReference type="SUPFAM" id="SSF82866">
    <property type="entry name" value="Multidrug efflux transporter AcrB transmembrane domain"/>
    <property type="match status" value="2"/>
</dbReference>
<feature type="transmembrane region" description="Helical" evidence="9">
    <location>
        <begin position="1001"/>
        <end position="1023"/>
    </location>
</feature>
<evidence type="ECO:0000256" key="8">
    <source>
        <dbReference type="ARBA" id="ARBA00023136"/>
    </source>
</evidence>
<reference evidence="12" key="1">
    <citation type="journal article" date="2011" name="PLoS Genet.">
        <title>Azospirillum genomes reveal transition of bacteria from aquatic to terrestrial environments.</title>
        <authorList>
            <person name="Wisniewski-Dye F."/>
            <person name="Borziak K."/>
            <person name="Khalsa-Moyers G."/>
            <person name="Alexandre G."/>
            <person name="Sukharnikov L.O."/>
            <person name="Wuichet K."/>
            <person name="Hurst G.B."/>
            <person name="McDonald W.H."/>
            <person name="Robertson J.S."/>
            <person name="Barbe V."/>
            <person name="Calteau A."/>
            <person name="Rouy Z."/>
            <person name="Mangenot S."/>
            <person name="Prigent-Combaret C."/>
            <person name="Normand P."/>
            <person name="Boyer M."/>
            <person name="Siguier P."/>
            <person name="Dessaux Y."/>
            <person name="Elmerich C."/>
            <person name="Condemine G."/>
            <person name="Krishnen G."/>
            <person name="Kennedy I."/>
            <person name="Paterson A.H."/>
            <person name="Gonzalez V."/>
            <person name="Mavingui P."/>
            <person name="Zhulin I.B."/>
        </authorList>
    </citation>
    <scope>NUCLEOTIDE SEQUENCE [LARGE SCALE GENOMIC DNA]</scope>
    <source>
        <strain evidence="12">4B</strain>
    </source>
</reference>
<accession>G7ZC03</accession>
<dbReference type="Proteomes" id="UP000005667">
    <property type="component" value="Plasmid AZO_p1"/>
</dbReference>
<keyword evidence="7 9" id="KW-1133">Transmembrane helix</keyword>
<evidence type="ECO:0000256" key="5">
    <source>
        <dbReference type="ARBA" id="ARBA00022519"/>
    </source>
</evidence>
<dbReference type="Gene3D" id="1.20.1640.10">
    <property type="entry name" value="Multidrug efflux transporter AcrB transmembrane domain"/>
    <property type="match status" value="2"/>
</dbReference>
<feature type="transmembrane region" description="Helical" evidence="9">
    <location>
        <begin position="342"/>
        <end position="361"/>
    </location>
</feature>
<dbReference type="RefSeq" id="WP_014188479.1">
    <property type="nucleotide sequence ID" value="NC_016585.1"/>
</dbReference>
<dbReference type="KEGG" id="ali:AZOLI_p10826"/>
<dbReference type="SUPFAM" id="SSF82714">
    <property type="entry name" value="Multidrug efflux transporter AcrB TolC docking domain, DN and DC subdomains"/>
    <property type="match status" value="2"/>
</dbReference>
<evidence type="ECO:0000256" key="7">
    <source>
        <dbReference type="ARBA" id="ARBA00022989"/>
    </source>
</evidence>
<feature type="transmembrane region" description="Helical" evidence="9">
    <location>
        <begin position="890"/>
        <end position="914"/>
    </location>
</feature>
<feature type="transmembrane region" description="Helical" evidence="9">
    <location>
        <begin position="473"/>
        <end position="500"/>
    </location>
</feature>
<feature type="transmembrane region" description="Helical" evidence="9">
    <location>
        <begin position="920"/>
        <end position="944"/>
    </location>
</feature>
<evidence type="ECO:0000259" key="10">
    <source>
        <dbReference type="PROSITE" id="PS50156"/>
    </source>
</evidence>
<dbReference type="InterPro" id="IPR001036">
    <property type="entry name" value="Acrflvin-R"/>
</dbReference>
<keyword evidence="12" id="KW-1185">Reference proteome</keyword>
<dbReference type="Gene3D" id="3.30.70.1320">
    <property type="entry name" value="Multidrug efflux transporter AcrB pore domain like"/>
    <property type="match status" value="1"/>
</dbReference>
<feature type="domain" description="SSD" evidence="10">
    <location>
        <begin position="372"/>
        <end position="498"/>
    </location>
</feature>
<protein>
    <recommendedName>
        <fullName evidence="9">Efflux pump membrane transporter</fullName>
    </recommendedName>
</protein>
<keyword evidence="8 9" id="KW-0472">Membrane</keyword>
<dbReference type="SUPFAM" id="SSF82693">
    <property type="entry name" value="Multidrug efflux transporter AcrB pore domain, PN1, PN2, PC1 and PC2 subdomains"/>
    <property type="match status" value="4"/>
</dbReference>
<feature type="transmembrane region" description="Helical" evidence="9">
    <location>
        <begin position="441"/>
        <end position="461"/>
    </location>
</feature>
<gene>
    <name evidence="11" type="ordered locus">AZOLI_p10826</name>
</gene>
<evidence type="ECO:0000313" key="11">
    <source>
        <dbReference type="EMBL" id="CBS89026.1"/>
    </source>
</evidence>
<keyword evidence="11" id="KW-0614">Plasmid</keyword>
<dbReference type="InterPro" id="IPR004764">
    <property type="entry name" value="MdtF-like"/>
</dbReference>
<feature type="transmembrane region" description="Helical" evidence="9">
    <location>
        <begin position="395"/>
        <end position="415"/>
    </location>
</feature>
<proteinExistence type="inferred from homology"/>
<dbReference type="GO" id="GO:0015562">
    <property type="term" value="F:efflux transmembrane transporter activity"/>
    <property type="evidence" value="ECO:0007669"/>
    <property type="project" value="InterPro"/>
</dbReference>
<dbReference type="NCBIfam" id="NF000282">
    <property type="entry name" value="RND_permease_1"/>
    <property type="match status" value="1"/>
</dbReference>
<dbReference type="PRINTS" id="PR00702">
    <property type="entry name" value="ACRIFLAVINRP"/>
</dbReference>
<evidence type="ECO:0000256" key="2">
    <source>
        <dbReference type="ARBA" id="ARBA00010942"/>
    </source>
</evidence>
<dbReference type="Gene3D" id="3.30.2090.10">
    <property type="entry name" value="Multidrug efflux transporter AcrB TolC docking domain, DN and DC subdomains"/>
    <property type="match status" value="2"/>
</dbReference>
<dbReference type="PANTHER" id="PTHR32063:SF76">
    <property type="entry name" value="EFFLUX PUMP MEMBRANE TRANSPORTER"/>
    <property type="match status" value="1"/>
</dbReference>
<sequence length="1050" mass="110966">MFSALFIRRPNLAIVIAVVTLIAGFLALTAIPVAQYPSITPPTVQVSATYPGANAQVVADSVAAPIESQVNGVEGMLYMSSTSTDTGSYSLTITFAPGTDPDIAAVNVQNRMSLATASLPSDVTRQGVTVRRQSSNMLMAVNVYSPGGKFDPIFISNYASLNLRDSIARVPGVGDAQVLGALDYSMRIWMNPDRMTALGITASDVIGAIRNQNVQAPAGQIGAPPIGGDQQQQLTIIARGRLNDPQEFADIIIRSNENGGVVRLGDVARVELGAQSYTSSSKLNGAPAATLVVYQSPGANALDVANSVQAELQRLSQRFPEGLDYAVVFNTTNFVNATIEEIVLTLGITFLLVVVVIYVFLQDWRATLIPTLAIPVSIIGVFAVLLVMGYSANTITLFALILAIGLVVDDAIVVVENVRRVMEEHPELSAREAAGRAMGQVSGAIVSSTLVLAAVFVPVAFLPGITGQLYRQFAVTIAASFIISGINSLTLSPALCGLLLRPPTAPWRPLAAFNRGLDRVRDGYGRLVHGLGRRLIVGLLLFVAITAGAFALLRALPTAFLPAEDQGYFFVNVQLPSAASVTRTQTVMDSISETIRQEPGVADVIAISGFSILSGQGSNVGLVIVALKPWEERGSDQTVDALLGSLRPRFGAMPQATVTAFNPPSIPGLGATGGFDLRVLATGGQTPQELGAVLRGLLVAANQDPNLQAVFSTYSAEVPHLYLDVDRTRASLLGVSPADIFTTLQAHLGASYVNDFNLYGRVFQVKVQDAAGYRDQVREIDQLYVRSQTGDMVPLRSLVSVRTTLAPDSITRYNQDMSASVNGQPAAGISTGQALTGMQAVAQNTLPQGYATEWTGLSYQESQVGNQGLMVFGLALLFGYLFLVAQYEDWLVPLAVLLSVAVAVLGAGAGLWVAGLPNDIYAQIGLVLLVGLAAKNAILIVEFAREQRADGRSIVDAAVAGARQRFRAVLMTALAFILGTVPLLVATGAGAASRRSIGTTVFGGMVAATVIGIIFVPVLFVAFQRLTERLRRRPAEARVRPATEGGMGDD</sequence>
<dbReference type="GO" id="GO:0042910">
    <property type="term" value="F:xenobiotic transmembrane transporter activity"/>
    <property type="evidence" value="ECO:0007669"/>
    <property type="project" value="TreeGrafter"/>
</dbReference>
<dbReference type="Gene3D" id="3.30.70.1430">
    <property type="entry name" value="Multidrug efflux transporter AcrB pore domain"/>
    <property type="match status" value="2"/>
</dbReference>
<evidence type="ECO:0000256" key="1">
    <source>
        <dbReference type="ARBA" id="ARBA00004429"/>
    </source>
</evidence>
<dbReference type="PANTHER" id="PTHR32063">
    <property type="match status" value="1"/>
</dbReference>
<dbReference type="AlphaFoldDB" id="G7ZC03"/>
<feature type="transmembrane region" description="Helical" evidence="9">
    <location>
        <begin position="864"/>
        <end position="883"/>
    </location>
</feature>
<comment type="similarity">
    <text evidence="2 9">Belongs to the resistance-nodulation-cell division (RND) (TC 2.A.6) family.</text>
</comment>
<dbReference type="EMBL" id="FQ311869">
    <property type="protein sequence ID" value="CBS89026.1"/>
    <property type="molecule type" value="Genomic_DNA"/>
</dbReference>
<dbReference type="Gene3D" id="3.30.70.1440">
    <property type="entry name" value="Multidrug efflux transporter AcrB pore domain"/>
    <property type="match status" value="1"/>
</dbReference>
<keyword evidence="4" id="KW-1003">Cell membrane</keyword>
<feature type="transmembrane region" description="Helical" evidence="9">
    <location>
        <begin position="535"/>
        <end position="556"/>
    </location>
</feature>
<dbReference type="PROSITE" id="PS50156">
    <property type="entry name" value="SSD"/>
    <property type="match status" value="1"/>
</dbReference>
<keyword evidence="5 9" id="KW-0997">Cell inner membrane</keyword>
<dbReference type="Pfam" id="PF00873">
    <property type="entry name" value="ACR_tran"/>
    <property type="match status" value="1"/>
</dbReference>
<dbReference type="GO" id="GO:0005886">
    <property type="term" value="C:plasma membrane"/>
    <property type="evidence" value="ECO:0007669"/>
    <property type="project" value="UniProtKB-SubCell"/>
</dbReference>
<evidence type="ECO:0000256" key="9">
    <source>
        <dbReference type="RuleBase" id="RU364070"/>
    </source>
</evidence>
<geneLocation type="plasmid" evidence="11 12">
    <name>AZO_p1</name>
</geneLocation>
<feature type="transmembrane region" description="Helical" evidence="9">
    <location>
        <begin position="12"/>
        <end position="34"/>
    </location>
</feature>
<dbReference type="NCBIfam" id="TIGR00915">
    <property type="entry name" value="2A0602"/>
    <property type="match status" value="1"/>
</dbReference>
<keyword evidence="3 9" id="KW-0813">Transport</keyword>